<dbReference type="CDD" id="cd18794">
    <property type="entry name" value="SF2_C_RecQ"/>
    <property type="match status" value="1"/>
</dbReference>
<dbReference type="Proteomes" id="UP000386575">
    <property type="component" value="Unassembled WGS sequence"/>
</dbReference>
<dbReference type="PANTHER" id="PTHR13710:SF105">
    <property type="entry name" value="ATP-DEPENDENT DNA HELICASE Q1"/>
    <property type="match status" value="1"/>
</dbReference>
<reference evidence="21 22" key="1">
    <citation type="submission" date="2019-09" db="EMBL/GenBank/DDBJ databases">
        <title>Genome sequencing of Ng87 strain.</title>
        <authorList>
            <person name="Karasev E.S."/>
            <person name="Andronov E."/>
        </authorList>
    </citation>
    <scope>NUCLEOTIDE SEQUENCE [LARGE SCALE GENOMIC DNA]</scope>
    <source>
        <strain evidence="21 22">Ng87</strain>
    </source>
</reference>
<feature type="domain" description="HRDC" evidence="18">
    <location>
        <begin position="552"/>
        <end position="627"/>
    </location>
</feature>
<keyword evidence="7 21" id="KW-0378">Hydrolase</keyword>
<dbReference type="GO" id="GO:0043590">
    <property type="term" value="C:bacterial nucleoid"/>
    <property type="evidence" value="ECO:0007669"/>
    <property type="project" value="TreeGrafter"/>
</dbReference>
<dbReference type="SUPFAM" id="SSF52540">
    <property type="entry name" value="P-loop containing nucleoside triphosphate hydrolases"/>
    <property type="match status" value="2"/>
</dbReference>
<keyword evidence="6" id="KW-0227">DNA damage</keyword>
<evidence type="ECO:0000256" key="6">
    <source>
        <dbReference type="ARBA" id="ARBA00022763"/>
    </source>
</evidence>
<dbReference type="NCBIfam" id="TIGR00614">
    <property type="entry name" value="recQ_fam"/>
    <property type="match status" value="1"/>
</dbReference>
<keyword evidence="8 21" id="KW-0347">Helicase</keyword>
<accession>A0A6A1TTX5</accession>
<keyword evidence="9" id="KW-0862">Zinc</keyword>
<dbReference type="FunFam" id="3.40.50.300:FF:001389">
    <property type="entry name" value="ATP-dependent DNA helicase RecQ"/>
    <property type="match status" value="1"/>
</dbReference>
<dbReference type="InterPro" id="IPR011545">
    <property type="entry name" value="DEAD/DEAH_box_helicase_dom"/>
</dbReference>
<evidence type="ECO:0000256" key="12">
    <source>
        <dbReference type="ARBA" id="ARBA00023172"/>
    </source>
</evidence>
<dbReference type="Gene3D" id="1.10.150.80">
    <property type="entry name" value="HRDC domain"/>
    <property type="match status" value="1"/>
</dbReference>
<dbReference type="SMART" id="SM00487">
    <property type="entry name" value="DEXDc"/>
    <property type="match status" value="1"/>
</dbReference>
<dbReference type="InterPro" id="IPR044876">
    <property type="entry name" value="HRDC_dom_sf"/>
</dbReference>
<dbReference type="InterPro" id="IPR004589">
    <property type="entry name" value="DNA_helicase_ATP-dep_RecQ"/>
</dbReference>
<dbReference type="Pfam" id="PF00270">
    <property type="entry name" value="DEAD"/>
    <property type="match status" value="1"/>
</dbReference>
<dbReference type="GO" id="GO:0003677">
    <property type="term" value="F:DNA binding"/>
    <property type="evidence" value="ECO:0007669"/>
    <property type="project" value="UniProtKB-KW"/>
</dbReference>
<evidence type="ECO:0000259" key="18">
    <source>
        <dbReference type="PROSITE" id="PS50967"/>
    </source>
</evidence>
<dbReference type="Pfam" id="PF16124">
    <property type="entry name" value="RecQ_Zn_bind"/>
    <property type="match status" value="1"/>
</dbReference>
<evidence type="ECO:0000256" key="10">
    <source>
        <dbReference type="ARBA" id="ARBA00022840"/>
    </source>
</evidence>
<evidence type="ECO:0000256" key="15">
    <source>
        <dbReference type="ARBA" id="ARBA00034617"/>
    </source>
</evidence>
<dbReference type="InterPro" id="IPR006293">
    <property type="entry name" value="DNA_helicase_ATP-dep_RecQ_bac"/>
</dbReference>
<dbReference type="Pfam" id="PF09382">
    <property type="entry name" value="RQC"/>
    <property type="match status" value="1"/>
</dbReference>
<evidence type="ECO:0000256" key="1">
    <source>
        <dbReference type="ARBA" id="ARBA00001946"/>
    </source>
</evidence>
<dbReference type="Gene3D" id="1.10.10.10">
    <property type="entry name" value="Winged helix-like DNA-binding domain superfamily/Winged helix DNA-binding domain"/>
    <property type="match status" value="1"/>
</dbReference>
<dbReference type="GO" id="GO:0006260">
    <property type="term" value="P:DNA replication"/>
    <property type="evidence" value="ECO:0007669"/>
    <property type="project" value="InterPro"/>
</dbReference>
<evidence type="ECO:0000313" key="22">
    <source>
        <dbReference type="Proteomes" id="UP000386575"/>
    </source>
</evidence>
<dbReference type="SMART" id="SM00956">
    <property type="entry name" value="RQC"/>
    <property type="match status" value="1"/>
</dbReference>
<evidence type="ECO:0000313" key="21">
    <source>
        <dbReference type="EMBL" id="KAB1086347.1"/>
    </source>
</evidence>
<keyword evidence="12" id="KW-0233">DNA recombination</keyword>
<evidence type="ECO:0000256" key="3">
    <source>
        <dbReference type="ARBA" id="ARBA00005446"/>
    </source>
</evidence>
<dbReference type="PROSITE" id="PS51192">
    <property type="entry name" value="HELICASE_ATP_BIND_1"/>
    <property type="match status" value="1"/>
</dbReference>
<dbReference type="SMART" id="SM00490">
    <property type="entry name" value="HELICc"/>
    <property type="match status" value="1"/>
</dbReference>
<comment type="catalytic activity">
    <reaction evidence="15">
        <text>Couples ATP hydrolysis with the unwinding of duplex DNA by translocating in the 3'-5' direction.</text>
        <dbReference type="EC" id="5.6.2.4"/>
    </reaction>
</comment>
<evidence type="ECO:0000256" key="5">
    <source>
        <dbReference type="ARBA" id="ARBA00022741"/>
    </source>
</evidence>
<dbReference type="SMART" id="SM00341">
    <property type="entry name" value="HRDC"/>
    <property type="match status" value="1"/>
</dbReference>
<feature type="domain" description="Helicase ATP-binding" evidence="19">
    <location>
        <begin position="49"/>
        <end position="217"/>
    </location>
</feature>
<gene>
    <name evidence="21" type="primary">recQ</name>
    <name evidence="21" type="ORF">F4V91_07830</name>
</gene>
<protein>
    <recommendedName>
        <fullName evidence="16">DNA helicase RecQ</fullName>
        <ecNumber evidence="16">5.6.2.4</ecNumber>
    </recommendedName>
</protein>
<dbReference type="SUPFAM" id="SSF47819">
    <property type="entry name" value="HRDC-like"/>
    <property type="match status" value="1"/>
</dbReference>
<comment type="similarity">
    <text evidence="3">Belongs to the helicase family. RecQ subfamily.</text>
</comment>
<evidence type="ECO:0000256" key="8">
    <source>
        <dbReference type="ARBA" id="ARBA00022806"/>
    </source>
</evidence>
<dbReference type="EMBL" id="VZUL01000002">
    <property type="protein sequence ID" value="KAB1086347.1"/>
    <property type="molecule type" value="Genomic_DNA"/>
</dbReference>
<dbReference type="PROSITE" id="PS51194">
    <property type="entry name" value="HELICASE_CTER"/>
    <property type="match status" value="1"/>
</dbReference>
<dbReference type="GO" id="GO:0009432">
    <property type="term" value="P:SOS response"/>
    <property type="evidence" value="ECO:0007669"/>
    <property type="project" value="UniProtKB-UniRule"/>
</dbReference>
<evidence type="ECO:0000256" key="9">
    <source>
        <dbReference type="ARBA" id="ARBA00022833"/>
    </source>
</evidence>
<dbReference type="EC" id="5.6.2.4" evidence="16"/>
<evidence type="ECO:0000256" key="11">
    <source>
        <dbReference type="ARBA" id="ARBA00023125"/>
    </source>
</evidence>
<dbReference type="InterPro" id="IPR014001">
    <property type="entry name" value="Helicase_ATP-bd"/>
</dbReference>
<dbReference type="InterPro" id="IPR018982">
    <property type="entry name" value="RQC_domain"/>
</dbReference>
<dbReference type="GO" id="GO:0009378">
    <property type="term" value="F:four-way junction helicase activity"/>
    <property type="evidence" value="ECO:0007669"/>
    <property type="project" value="TreeGrafter"/>
</dbReference>
<dbReference type="PANTHER" id="PTHR13710">
    <property type="entry name" value="DNA HELICASE RECQ FAMILY MEMBER"/>
    <property type="match status" value="1"/>
</dbReference>
<keyword evidence="4" id="KW-0479">Metal-binding</keyword>
<dbReference type="InterPro" id="IPR036388">
    <property type="entry name" value="WH-like_DNA-bd_sf"/>
</dbReference>
<name>A0A6A1TTX5_NEOGA</name>
<dbReference type="InterPro" id="IPR027417">
    <property type="entry name" value="P-loop_NTPase"/>
</dbReference>
<dbReference type="InterPro" id="IPR032284">
    <property type="entry name" value="RecQ_Zn-bd"/>
</dbReference>
<dbReference type="GO" id="GO:0006281">
    <property type="term" value="P:DNA repair"/>
    <property type="evidence" value="ECO:0007669"/>
    <property type="project" value="UniProtKB-KW"/>
</dbReference>
<dbReference type="InterPro" id="IPR001650">
    <property type="entry name" value="Helicase_C-like"/>
</dbReference>
<keyword evidence="5" id="KW-0547">Nucleotide-binding</keyword>
<keyword evidence="13" id="KW-0234">DNA repair</keyword>
<evidence type="ECO:0000259" key="20">
    <source>
        <dbReference type="PROSITE" id="PS51194"/>
    </source>
</evidence>
<evidence type="ECO:0000259" key="19">
    <source>
        <dbReference type="PROSITE" id="PS51192"/>
    </source>
</evidence>
<dbReference type="FunFam" id="3.40.50.300:FF:000156">
    <property type="entry name" value="ATP-dependent DNA helicase recQ"/>
    <property type="match status" value="1"/>
</dbReference>
<dbReference type="Gene3D" id="3.40.50.300">
    <property type="entry name" value="P-loop containing nucleotide triphosphate hydrolases"/>
    <property type="match status" value="2"/>
</dbReference>
<sequence>MEIAALFEGRNMGHSVRNLFDAESGSNPLKILRRVWGYQEFRGMQGDVIENVMAGRDTLVLFPTGKGKSLCFQLPALCMPGTAVVVSPLVALMRDQVEELKELGVVAGALWSEQPPAETAEVRRRLRAGEMKLLYVTPERVAAGGLQSMLGPEGLSLIAVDEAHCISFWGNNFRKDYLALGRLKELYPGVPIVALTATADPHTQKDIVKLLNISSAEVYVDSFDRKNISYEILPRSNPRAQLLDFLKRHEGESGIVYCLSRKKVEETVEWLNENGVRAKHYHARLDPVVKAANQDAFRLEEGLCLVATVAFGMGINKPNVRYVAHLDLPSSIESYYQETGRAGRDGLPSEAFMVFGMQDIVQRGRMIDEGDASDQIKRIERAKLNALVGICETTACRRQAILGHFGEQHPGNCGNCDTCTKPIETWDGSDAAIKALAAIYRTGERFGVGHVIDVLVGKVTEKTKRFGHVDLAVFGAGKEFNAASWQSIYRQLLALNLIRVEHDEFGAMKLQASAAAVFRKERSVTLRRDRSVTRGAKRAAGTSSYSSRSGLSADDREVFEALRQERLSISRELGVAPYVIFPDTTLVAFAGRRPSTLDEMLEISGVGPTKLERYGQRFLDALEVALR</sequence>
<dbReference type="GO" id="GO:0030894">
    <property type="term" value="C:replisome"/>
    <property type="evidence" value="ECO:0007669"/>
    <property type="project" value="TreeGrafter"/>
</dbReference>
<evidence type="ECO:0000256" key="4">
    <source>
        <dbReference type="ARBA" id="ARBA00022723"/>
    </source>
</evidence>
<evidence type="ECO:0000256" key="2">
    <source>
        <dbReference type="ARBA" id="ARBA00001947"/>
    </source>
</evidence>
<dbReference type="GO" id="GO:0016787">
    <property type="term" value="F:hydrolase activity"/>
    <property type="evidence" value="ECO:0007669"/>
    <property type="project" value="UniProtKB-KW"/>
</dbReference>
<evidence type="ECO:0000256" key="16">
    <source>
        <dbReference type="NCBIfam" id="TIGR01389"/>
    </source>
</evidence>
<evidence type="ECO:0000256" key="14">
    <source>
        <dbReference type="ARBA" id="ARBA00023235"/>
    </source>
</evidence>
<dbReference type="Pfam" id="PF00271">
    <property type="entry name" value="Helicase_C"/>
    <property type="match status" value="1"/>
</dbReference>
<dbReference type="InterPro" id="IPR010997">
    <property type="entry name" value="HRDC-like_sf"/>
</dbReference>
<dbReference type="GO" id="GO:0005737">
    <property type="term" value="C:cytoplasm"/>
    <property type="evidence" value="ECO:0007669"/>
    <property type="project" value="TreeGrafter"/>
</dbReference>
<dbReference type="CDD" id="cd17920">
    <property type="entry name" value="DEXHc_RecQ"/>
    <property type="match status" value="1"/>
</dbReference>
<evidence type="ECO:0000256" key="7">
    <source>
        <dbReference type="ARBA" id="ARBA00022801"/>
    </source>
</evidence>
<dbReference type="GO" id="GO:0043138">
    <property type="term" value="F:3'-5' DNA helicase activity"/>
    <property type="evidence" value="ECO:0007669"/>
    <property type="project" value="UniProtKB-EC"/>
</dbReference>
<comment type="cofactor">
    <cofactor evidence="2">
        <name>Zn(2+)</name>
        <dbReference type="ChEBI" id="CHEBI:29105"/>
    </cofactor>
</comment>
<dbReference type="GO" id="GO:0046872">
    <property type="term" value="F:metal ion binding"/>
    <property type="evidence" value="ECO:0007669"/>
    <property type="project" value="UniProtKB-KW"/>
</dbReference>
<dbReference type="Pfam" id="PF00570">
    <property type="entry name" value="HRDC"/>
    <property type="match status" value="1"/>
</dbReference>
<feature type="domain" description="Helicase C-terminal" evidence="20">
    <location>
        <begin position="238"/>
        <end position="387"/>
    </location>
</feature>
<dbReference type="AlphaFoldDB" id="A0A6A1TTX5"/>
<comment type="caution">
    <text evidence="21">The sequence shown here is derived from an EMBL/GenBank/DDBJ whole genome shotgun (WGS) entry which is preliminary data.</text>
</comment>
<evidence type="ECO:0000256" key="17">
    <source>
        <dbReference type="SAM" id="MobiDB-lite"/>
    </source>
</evidence>
<comment type="cofactor">
    <cofactor evidence="1">
        <name>Mg(2+)</name>
        <dbReference type="ChEBI" id="CHEBI:18420"/>
    </cofactor>
</comment>
<dbReference type="NCBIfam" id="TIGR01389">
    <property type="entry name" value="recQ"/>
    <property type="match status" value="1"/>
</dbReference>
<dbReference type="GO" id="GO:0005524">
    <property type="term" value="F:ATP binding"/>
    <property type="evidence" value="ECO:0007669"/>
    <property type="project" value="UniProtKB-KW"/>
</dbReference>
<dbReference type="PROSITE" id="PS50967">
    <property type="entry name" value="HRDC"/>
    <property type="match status" value="1"/>
</dbReference>
<dbReference type="GO" id="GO:0006310">
    <property type="term" value="P:DNA recombination"/>
    <property type="evidence" value="ECO:0007669"/>
    <property type="project" value="UniProtKB-UniRule"/>
</dbReference>
<keyword evidence="11" id="KW-0238">DNA-binding</keyword>
<evidence type="ECO:0000256" key="13">
    <source>
        <dbReference type="ARBA" id="ARBA00023204"/>
    </source>
</evidence>
<organism evidence="21 22">
    <name type="scientific">Neorhizobium galegae</name>
    <name type="common">Rhizobium galegae</name>
    <dbReference type="NCBI Taxonomy" id="399"/>
    <lineage>
        <taxon>Bacteria</taxon>
        <taxon>Pseudomonadati</taxon>
        <taxon>Pseudomonadota</taxon>
        <taxon>Alphaproteobacteria</taxon>
        <taxon>Hyphomicrobiales</taxon>
        <taxon>Rhizobiaceae</taxon>
        <taxon>Rhizobium/Agrobacterium group</taxon>
        <taxon>Neorhizobium</taxon>
    </lineage>
</organism>
<feature type="region of interest" description="Disordered" evidence="17">
    <location>
        <begin position="530"/>
        <end position="550"/>
    </location>
</feature>
<dbReference type="InterPro" id="IPR002121">
    <property type="entry name" value="HRDC_dom"/>
</dbReference>
<keyword evidence="10" id="KW-0067">ATP-binding</keyword>
<proteinExistence type="inferred from homology"/>
<keyword evidence="14" id="KW-0413">Isomerase</keyword>